<keyword evidence="3" id="KW-1185">Reference proteome</keyword>
<dbReference type="Proteomes" id="UP000596977">
    <property type="component" value="Unassembled WGS sequence"/>
</dbReference>
<dbReference type="AlphaFoldDB" id="A0A916REH4"/>
<evidence type="ECO:0000313" key="3">
    <source>
        <dbReference type="Proteomes" id="UP000596977"/>
    </source>
</evidence>
<feature type="chain" id="PRO_5036997933" description="Outer membrane protein beta-barrel domain-containing protein" evidence="1">
    <location>
        <begin position="20"/>
        <end position="205"/>
    </location>
</feature>
<sequence length="205" mass="22609">MRITHFIIALCVFSSPAFAQSNGTTLIPTESEQSLLDRYVFLFGGRMGDDHMYSFFNPFDVTYDNTLVIGGGYQQFMLQPAEHFRLGTEIGIAARIGEEKTTAEIWGGVVGRYDGFVINDTLRITPSITFGMSLVTDTMGEEAAREVHDGRSAGMVFYLSPEISVSLADNPNAEVFWRLHHRSSAWRTIGGGSANATTVGIRYGF</sequence>
<protein>
    <recommendedName>
        <fullName evidence="4">Outer membrane protein beta-barrel domain-containing protein</fullName>
    </recommendedName>
</protein>
<comment type="caution">
    <text evidence="2">The sequence shown here is derived from an EMBL/GenBank/DDBJ whole genome shotgun (WGS) entry which is preliminary data.</text>
</comment>
<dbReference type="EMBL" id="BMKB01000003">
    <property type="protein sequence ID" value="GGA53078.1"/>
    <property type="molecule type" value="Genomic_DNA"/>
</dbReference>
<feature type="signal peptide" evidence="1">
    <location>
        <begin position="1"/>
        <end position="19"/>
    </location>
</feature>
<organism evidence="2 3">
    <name type="scientific">Pelagibacterium lentulum</name>
    <dbReference type="NCBI Taxonomy" id="2029865"/>
    <lineage>
        <taxon>Bacteria</taxon>
        <taxon>Pseudomonadati</taxon>
        <taxon>Pseudomonadota</taxon>
        <taxon>Alphaproteobacteria</taxon>
        <taxon>Hyphomicrobiales</taxon>
        <taxon>Devosiaceae</taxon>
        <taxon>Pelagibacterium</taxon>
    </lineage>
</organism>
<gene>
    <name evidence="2" type="ORF">GCM10011499_24010</name>
</gene>
<evidence type="ECO:0000256" key="1">
    <source>
        <dbReference type="SAM" id="SignalP"/>
    </source>
</evidence>
<dbReference type="RefSeq" id="WP_127071003.1">
    <property type="nucleotide sequence ID" value="NZ_BMKB01000003.1"/>
</dbReference>
<dbReference type="OrthoDB" id="323914at2"/>
<reference evidence="2 3" key="1">
    <citation type="journal article" date="2014" name="Int. J. Syst. Evol. Microbiol.">
        <title>Complete genome sequence of Corynebacterium casei LMG S-19264T (=DSM 44701T), isolated from a smear-ripened cheese.</title>
        <authorList>
            <consortium name="US DOE Joint Genome Institute (JGI-PGF)"/>
            <person name="Walter F."/>
            <person name="Albersmeier A."/>
            <person name="Kalinowski J."/>
            <person name="Ruckert C."/>
        </authorList>
    </citation>
    <scope>NUCLEOTIDE SEQUENCE [LARGE SCALE GENOMIC DNA]</scope>
    <source>
        <strain evidence="2 3">CGMCC 1.15896</strain>
    </source>
</reference>
<accession>A0A916REH4</accession>
<evidence type="ECO:0000313" key="2">
    <source>
        <dbReference type="EMBL" id="GGA53078.1"/>
    </source>
</evidence>
<keyword evidence="1" id="KW-0732">Signal</keyword>
<evidence type="ECO:0008006" key="4">
    <source>
        <dbReference type="Google" id="ProtNLM"/>
    </source>
</evidence>
<proteinExistence type="predicted"/>
<name>A0A916REH4_9HYPH</name>